<name>A0AAD7JKQ5_9AGAR</name>
<keyword evidence="2" id="KW-1185">Reference proteome</keyword>
<protein>
    <submittedName>
        <fullName evidence="1">Uncharacterized protein</fullName>
    </submittedName>
</protein>
<dbReference type="AlphaFoldDB" id="A0AAD7JKQ5"/>
<sequence length="145" mass="15863">MCQLAQQLVNVSIGGTSFEMARDVVRRSMHALNPVSFPYGPNTTSIDRIMNVLLPVDQTHGAVGLERGRFLYSKLLSFDVGGVMQAMKLRGIIYGGGSHFTASSQQYLACSVALFLILTIKVLNMCIRLNTARSGPLLEPRRSTT</sequence>
<gene>
    <name evidence="1" type="ORF">B0H16DRAFT_1454512</name>
</gene>
<dbReference type="EMBL" id="JARKIB010000026">
    <property type="protein sequence ID" value="KAJ7765359.1"/>
    <property type="molecule type" value="Genomic_DNA"/>
</dbReference>
<dbReference type="Proteomes" id="UP001215598">
    <property type="component" value="Unassembled WGS sequence"/>
</dbReference>
<proteinExistence type="predicted"/>
<evidence type="ECO:0000313" key="2">
    <source>
        <dbReference type="Proteomes" id="UP001215598"/>
    </source>
</evidence>
<organism evidence="1 2">
    <name type="scientific">Mycena metata</name>
    <dbReference type="NCBI Taxonomy" id="1033252"/>
    <lineage>
        <taxon>Eukaryota</taxon>
        <taxon>Fungi</taxon>
        <taxon>Dikarya</taxon>
        <taxon>Basidiomycota</taxon>
        <taxon>Agaricomycotina</taxon>
        <taxon>Agaricomycetes</taxon>
        <taxon>Agaricomycetidae</taxon>
        <taxon>Agaricales</taxon>
        <taxon>Marasmiineae</taxon>
        <taxon>Mycenaceae</taxon>
        <taxon>Mycena</taxon>
    </lineage>
</organism>
<comment type="caution">
    <text evidence="1">The sequence shown here is derived from an EMBL/GenBank/DDBJ whole genome shotgun (WGS) entry which is preliminary data.</text>
</comment>
<reference evidence="1" key="1">
    <citation type="submission" date="2023-03" db="EMBL/GenBank/DDBJ databases">
        <title>Massive genome expansion in bonnet fungi (Mycena s.s.) driven by repeated elements and novel gene families across ecological guilds.</title>
        <authorList>
            <consortium name="Lawrence Berkeley National Laboratory"/>
            <person name="Harder C.B."/>
            <person name="Miyauchi S."/>
            <person name="Viragh M."/>
            <person name="Kuo A."/>
            <person name="Thoen E."/>
            <person name="Andreopoulos B."/>
            <person name="Lu D."/>
            <person name="Skrede I."/>
            <person name="Drula E."/>
            <person name="Henrissat B."/>
            <person name="Morin E."/>
            <person name="Kohler A."/>
            <person name="Barry K."/>
            <person name="LaButti K."/>
            <person name="Morin E."/>
            <person name="Salamov A."/>
            <person name="Lipzen A."/>
            <person name="Mereny Z."/>
            <person name="Hegedus B."/>
            <person name="Baldrian P."/>
            <person name="Stursova M."/>
            <person name="Weitz H."/>
            <person name="Taylor A."/>
            <person name="Grigoriev I.V."/>
            <person name="Nagy L.G."/>
            <person name="Martin F."/>
            <person name="Kauserud H."/>
        </authorList>
    </citation>
    <scope>NUCLEOTIDE SEQUENCE</scope>
    <source>
        <strain evidence="1">CBHHK182m</strain>
    </source>
</reference>
<accession>A0AAD7JKQ5</accession>
<evidence type="ECO:0000313" key="1">
    <source>
        <dbReference type="EMBL" id="KAJ7765359.1"/>
    </source>
</evidence>